<dbReference type="eggNOG" id="KOG2877">
    <property type="taxonomic scope" value="Eukaryota"/>
</dbReference>
<comment type="catalytic activity">
    <reaction evidence="9">
        <text>1-hexadecanoyl-2-(4Z,7Z,10Z,13Z,16Z,19Z-docosahexaenoyl)-sn-glycerol + CDP-choline = 1-hexadecanoyl-2-(4Z,7Z,10Z,13Z,16Z,19Z-docosahexaenoyl)-sn-glycero-3-phosphocholine + CMP + H(+)</text>
        <dbReference type="Rhea" id="RHEA:54332"/>
        <dbReference type="ChEBI" id="CHEBI:15378"/>
        <dbReference type="ChEBI" id="CHEBI:58779"/>
        <dbReference type="ChEBI" id="CHEBI:60377"/>
        <dbReference type="ChEBI" id="CHEBI:74963"/>
        <dbReference type="ChEBI" id="CHEBI:82949"/>
    </reaction>
    <physiologicalReaction direction="left-to-right" evidence="9">
        <dbReference type="Rhea" id="RHEA:54333"/>
    </physiologicalReaction>
</comment>
<evidence type="ECO:0000256" key="10">
    <source>
        <dbReference type="ARBA" id="ARBA00036651"/>
    </source>
</evidence>
<dbReference type="InterPro" id="IPR043130">
    <property type="entry name" value="CDP-OH_PTrfase_TM_dom"/>
</dbReference>
<evidence type="ECO:0000256" key="1">
    <source>
        <dbReference type="ARBA" id="ARBA00004141"/>
    </source>
</evidence>
<dbReference type="GO" id="GO:0005737">
    <property type="term" value="C:cytoplasm"/>
    <property type="evidence" value="ECO:0007669"/>
    <property type="project" value="UniProtKB-ARBA"/>
</dbReference>
<sequence length="375" mass="42046">MSRYFLEMAPTMSEAQLKGLDEHKYSASGTSAVEPVMQVFWRWLVEKVPLWVAPNLITLVGLIINVVTSLLLMYYSPTAKEEAPAWVYMSCAVGLFLYQSLDAIDGKQARRTGSSTPLGELFDHGCDSISTVFVGVATCCAMTMGDNPDLMFITFFNAVFVFYCAHWQTYVSGTLKFGYINVTEAQILIMAIHIVSAVFGTSIWFNKGTSVLSPGFPILFPIVLALMIYKKSSMGLFQNHPCLYLLMFGMSIGKITNKLVIAHMTKSEMTMFDSSMIGPGLLFLDQYFNSFINEYIVLWISLIFVTFDLVQYCCLVCLQICDHLDIYCFNITSKPSKKGLNSGNVSKATRGAENLTVYSRPRTRSLTRANREQDR</sequence>
<comment type="subcellular location">
    <subcellularLocation>
        <location evidence="1">Membrane</location>
        <topology evidence="1">Multi-pass membrane protein</topology>
    </subcellularLocation>
</comment>
<dbReference type="Pfam" id="PF01066">
    <property type="entry name" value="CDP-OH_P_transf"/>
    <property type="match status" value="1"/>
</dbReference>
<evidence type="ECO:0000256" key="3">
    <source>
        <dbReference type="ARBA" id="ARBA00022679"/>
    </source>
</evidence>
<dbReference type="PANTHER" id="PTHR10414:SF37">
    <property type="entry name" value="BB IN A BOXCAR, ISOFORM C"/>
    <property type="match status" value="1"/>
</dbReference>
<evidence type="ECO:0000256" key="13">
    <source>
        <dbReference type="ARBA" id="ARBA00038987"/>
    </source>
</evidence>
<evidence type="ECO:0000256" key="14">
    <source>
        <dbReference type="ARBA" id="ARBA00048570"/>
    </source>
</evidence>
<evidence type="ECO:0000313" key="17">
    <source>
        <dbReference type="EMBL" id="EEN46976.1"/>
    </source>
</evidence>
<proteinExistence type="inferred from homology"/>
<feature type="transmembrane region" description="Helical" evidence="16">
    <location>
        <begin position="211"/>
        <end position="229"/>
    </location>
</feature>
<dbReference type="EC" id="2.7.8.2" evidence="13"/>
<dbReference type="Gene3D" id="1.20.120.1760">
    <property type="match status" value="1"/>
</dbReference>
<feature type="transmembrane region" description="Helical" evidence="16">
    <location>
        <begin position="187"/>
        <end position="205"/>
    </location>
</feature>
<evidence type="ECO:0000256" key="7">
    <source>
        <dbReference type="ARBA" id="ARBA00023209"/>
    </source>
</evidence>
<keyword evidence="7" id="KW-0444">Lipid biosynthesis</keyword>
<dbReference type="InParanoid" id="C3ZK77"/>
<feature type="transmembrane region" description="Helical" evidence="16">
    <location>
        <begin position="50"/>
        <end position="73"/>
    </location>
</feature>
<comment type="catalytic activity">
    <reaction evidence="11">
        <text>1-hexadecanoyl-2-(9Z-octadecenoyl)-sn-glycerol + CDP-choline = 1-hexadecanoyl-2-(9Z-octadecenoyl)-sn-glycero-3-phosphocholine + CMP + H(+)</text>
        <dbReference type="Rhea" id="RHEA:54244"/>
        <dbReference type="ChEBI" id="CHEBI:15378"/>
        <dbReference type="ChEBI" id="CHEBI:58779"/>
        <dbReference type="ChEBI" id="CHEBI:60377"/>
        <dbReference type="ChEBI" id="CHEBI:73001"/>
        <dbReference type="ChEBI" id="CHEBI:75466"/>
    </reaction>
    <physiologicalReaction direction="left-to-right" evidence="11">
        <dbReference type="Rhea" id="RHEA:54245"/>
    </physiologicalReaction>
</comment>
<keyword evidence="6 16" id="KW-0472">Membrane</keyword>
<keyword evidence="4 16" id="KW-0812">Transmembrane</keyword>
<feature type="transmembrane region" description="Helical" evidence="16">
    <location>
        <begin position="150"/>
        <end position="167"/>
    </location>
</feature>
<evidence type="ECO:0000256" key="16">
    <source>
        <dbReference type="SAM" id="Phobius"/>
    </source>
</evidence>
<evidence type="ECO:0000256" key="15">
    <source>
        <dbReference type="RuleBase" id="RU003750"/>
    </source>
</evidence>
<comment type="similarity">
    <text evidence="2 15">Belongs to the CDP-alcohol phosphatidyltransferase class-I family.</text>
</comment>
<reference evidence="17" key="1">
    <citation type="journal article" date="2008" name="Nature">
        <title>The amphioxus genome and the evolution of the chordate karyotype.</title>
        <authorList>
            <consortium name="US DOE Joint Genome Institute (JGI-PGF)"/>
            <person name="Putnam N.H."/>
            <person name="Butts T."/>
            <person name="Ferrier D.E.K."/>
            <person name="Furlong R.F."/>
            <person name="Hellsten U."/>
            <person name="Kawashima T."/>
            <person name="Robinson-Rechavi M."/>
            <person name="Shoguchi E."/>
            <person name="Terry A."/>
            <person name="Yu J.-K."/>
            <person name="Benito-Gutierrez E.L."/>
            <person name="Dubchak I."/>
            <person name="Garcia-Fernandez J."/>
            <person name="Gibson-Brown J.J."/>
            <person name="Grigoriev I.V."/>
            <person name="Horton A.C."/>
            <person name="de Jong P.J."/>
            <person name="Jurka J."/>
            <person name="Kapitonov V.V."/>
            <person name="Kohara Y."/>
            <person name="Kuroki Y."/>
            <person name="Lindquist E."/>
            <person name="Lucas S."/>
            <person name="Osoegawa K."/>
            <person name="Pennacchio L.A."/>
            <person name="Salamov A.A."/>
            <person name="Satou Y."/>
            <person name="Sauka-Spengler T."/>
            <person name="Schmutz J."/>
            <person name="Shin-I T."/>
            <person name="Toyoda A."/>
            <person name="Bronner-Fraser M."/>
            <person name="Fujiyama A."/>
            <person name="Holland L.Z."/>
            <person name="Holland P.W.H."/>
            <person name="Satoh N."/>
            <person name="Rokhsar D.S."/>
        </authorList>
    </citation>
    <scope>NUCLEOTIDE SEQUENCE [LARGE SCALE GENOMIC DNA]</scope>
    <source>
        <strain evidence="17">S238N-H82</strain>
        <tissue evidence="17">Testes</tissue>
    </source>
</reference>
<feature type="transmembrane region" description="Helical" evidence="16">
    <location>
        <begin position="296"/>
        <end position="318"/>
    </location>
</feature>
<protein>
    <recommendedName>
        <fullName evidence="13">diacylglycerol cholinephosphotransferase</fullName>
        <ecNumber evidence="13">2.7.8.2</ecNumber>
    </recommendedName>
</protein>
<gene>
    <name evidence="17" type="ORF">BRAFLDRAFT_69484</name>
</gene>
<dbReference type="InterPro" id="IPR000462">
    <property type="entry name" value="CDP-OH_P_trans"/>
</dbReference>
<keyword evidence="8" id="KW-1208">Phospholipid metabolism</keyword>
<evidence type="ECO:0000256" key="11">
    <source>
        <dbReference type="ARBA" id="ARBA00036890"/>
    </source>
</evidence>
<name>C3ZK77_BRAFL</name>
<dbReference type="FunCoup" id="C3ZK77">
    <property type="interactions" value="510"/>
</dbReference>
<dbReference type="InterPro" id="IPR048254">
    <property type="entry name" value="CDP_ALCOHOL_P_TRANSF_CS"/>
</dbReference>
<comment type="catalytic activity">
    <reaction evidence="14">
        <text>CDP-choline + a 1,2-diacyl-sn-glycerol = a 1,2-diacyl-sn-glycero-3-phosphocholine + CMP + H(+)</text>
        <dbReference type="Rhea" id="RHEA:32939"/>
        <dbReference type="ChEBI" id="CHEBI:15378"/>
        <dbReference type="ChEBI" id="CHEBI:17815"/>
        <dbReference type="ChEBI" id="CHEBI:57643"/>
        <dbReference type="ChEBI" id="CHEBI:58779"/>
        <dbReference type="ChEBI" id="CHEBI:60377"/>
        <dbReference type="EC" id="2.7.8.2"/>
    </reaction>
    <physiologicalReaction direction="left-to-right" evidence="14">
        <dbReference type="Rhea" id="RHEA:32940"/>
    </physiologicalReaction>
</comment>
<evidence type="ECO:0000256" key="6">
    <source>
        <dbReference type="ARBA" id="ARBA00023136"/>
    </source>
</evidence>
<comment type="catalytic activity">
    <reaction evidence="10">
        <text>1,2-dioctanoyl-sn-glycerol + CDP-choline = 1,2-dioctanoyl-sn-glycero-3-phosphocholine + CMP + H(+)</text>
        <dbReference type="Rhea" id="RHEA:54232"/>
        <dbReference type="ChEBI" id="CHEBI:15378"/>
        <dbReference type="ChEBI" id="CHEBI:58779"/>
        <dbReference type="ChEBI" id="CHEBI:60377"/>
        <dbReference type="ChEBI" id="CHEBI:76979"/>
        <dbReference type="ChEBI" id="CHEBI:78228"/>
    </reaction>
    <physiologicalReaction direction="left-to-right" evidence="10">
        <dbReference type="Rhea" id="RHEA:54233"/>
    </physiologicalReaction>
</comment>
<keyword evidence="5 16" id="KW-1133">Transmembrane helix</keyword>
<keyword evidence="7" id="KW-0443">Lipid metabolism</keyword>
<keyword evidence="3 15" id="KW-0808">Transferase</keyword>
<evidence type="ECO:0000256" key="8">
    <source>
        <dbReference type="ARBA" id="ARBA00023264"/>
    </source>
</evidence>
<dbReference type="AlphaFoldDB" id="C3ZK77"/>
<evidence type="ECO:0000256" key="2">
    <source>
        <dbReference type="ARBA" id="ARBA00010441"/>
    </source>
</evidence>
<organism>
    <name type="scientific">Branchiostoma floridae</name>
    <name type="common">Florida lancelet</name>
    <name type="synonym">Amphioxus</name>
    <dbReference type="NCBI Taxonomy" id="7739"/>
    <lineage>
        <taxon>Eukaryota</taxon>
        <taxon>Metazoa</taxon>
        <taxon>Chordata</taxon>
        <taxon>Cephalochordata</taxon>
        <taxon>Leptocardii</taxon>
        <taxon>Amphioxiformes</taxon>
        <taxon>Branchiostomatidae</taxon>
        <taxon>Branchiostoma</taxon>
    </lineage>
</organism>
<dbReference type="STRING" id="7739.C3ZK77"/>
<dbReference type="PROSITE" id="PS00379">
    <property type="entry name" value="CDP_ALCOHOL_P_TRANSF"/>
    <property type="match status" value="1"/>
</dbReference>
<feature type="transmembrane region" description="Helical" evidence="16">
    <location>
        <begin position="85"/>
        <end position="104"/>
    </location>
</feature>
<dbReference type="InterPro" id="IPR014472">
    <property type="entry name" value="CHOPT"/>
</dbReference>
<dbReference type="GO" id="GO:0016020">
    <property type="term" value="C:membrane"/>
    <property type="evidence" value="ECO:0007669"/>
    <property type="project" value="UniProtKB-SubCell"/>
</dbReference>
<evidence type="ECO:0000256" key="4">
    <source>
        <dbReference type="ARBA" id="ARBA00022692"/>
    </source>
</evidence>
<evidence type="ECO:0000256" key="9">
    <source>
        <dbReference type="ARBA" id="ARBA00036100"/>
    </source>
</evidence>
<evidence type="ECO:0000256" key="12">
    <source>
        <dbReference type="ARBA" id="ARBA00037890"/>
    </source>
</evidence>
<dbReference type="FunFam" id="1.20.120.1760:FF:000002">
    <property type="entry name" value="Choline/ethanolamine phosphotransferase 1"/>
    <property type="match status" value="1"/>
</dbReference>
<comment type="pathway">
    <text evidence="12">Phospholipid metabolism; phosphatidylcholine biosynthesis; phosphatidylcholine from phosphocholine: step 2/2.</text>
</comment>
<dbReference type="GO" id="GO:0012505">
    <property type="term" value="C:endomembrane system"/>
    <property type="evidence" value="ECO:0007669"/>
    <property type="project" value="UniProtKB-ARBA"/>
</dbReference>
<accession>C3ZK77</accession>
<dbReference type="GO" id="GO:0004142">
    <property type="term" value="F:diacylglycerol cholinephosphotransferase activity"/>
    <property type="evidence" value="ECO:0007669"/>
    <property type="project" value="UniProtKB-EC"/>
</dbReference>
<evidence type="ECO:0000256" key="5">
    <source>
        <dbReference type="ARBA" id="ARBA00022989"/>
    </source>
</evidence>
<feature type="transmembrane region" description="Helical" evidence="16">
    <location>
        <begin position="241"/>
        <end position="261"/>
    </location>
</feature>
<dbReference type="PANTHER" id="PTHR10414">
    <property type="entry name" value="ETHANOLAMINEPHOSPHOTRANSFERASE"/>
    <property type="match status" value="1"/>
</dbReference>
<dbReference type="EMBL" id="GG666636">
    <property type="protein sequence ID" value="EEN46976.1"/>
    <property type="molecule type" value="Genomic_DNA"/>
</dbReference>
<dbReference type="PIRSF" id="PIRSF015665">
    <property type="entry name" value="CHOPT"/>
    <property type="match status" value="1"/>
</dbReference>
<keyword evidence="7" id="KW-0594">Phospholipid biosynthesis</keyword>